<feature type="domain" description="HTH tetR-type" evidence="3">
    <location>
        <begin position="6"/>
        <end position="66"/>
    </location>
</feature>
<proteinExistence type="predicted"/>
<dbReference type="InterPro" id="IPR001647">
    <property type="entry name" value="HTH_TetR"/>
</dbReference>
<dbReference type="PROSITE" id="PS50977">
    <property type="entry name" value="HTH_TETR_2"/>
    <property type="match status" value="1"/>
</dbReference>
<protein>
    <submittedName>
        <fullName evidence="4">TetR/AcrR family transcriptional regulator</fullName>
    </submittedName>
</protein>
<dbReference type="AlphaFoldDB" id="A0A7L7KYN9"/>
<reference evidence="4 5" key="1">
    <citation type="submission" date="2020-02" db="EMBL/GenBank/DDBJ databases">
        <title>Complete Genome Sequence of Lactobacillus sp. NFFJ11 Isolated from animal feed.</title>
        <authorList>
            <person name="Jung J.Y."/>
        </authorList>
    </citation>
    <scope>NUCLEOTIDE SEQUENCE [LARGE SCALE GENOMIC DNA]</scope>
    <source>
        <strain evidence="4 5">NFFJ11</strain>
    </source>
</reference>
<name>A0A7L7KYN9_9LACO</name>
<evidence type="ECO:0000313" key="4">
    <source>
        <dbReference type="EMBL" id="QMT84893.1"/>
    </source>
</evidence>
<keyword evidence="5" id="KW-1185">Reference proteome</keyword>
<evidence type="ECO:0000256" key="1">
    <source>
        <dbReference type="ARBA" id="ARBA00023125"/>
    </source>
</evidence>
<dbReference type="PANTHER" id="PTHR43479:SF7">
    <property type="entry name" value="TETR-FAMILY TRANSCRIPTIONAL REGULATOR"/>
    <property type="match status" value="1"/>
</dbReference>
<dbReference type="GO" id="GO:0003677">
    <property type="term" value="F:DNA binding"/>
    <property type="evidence" value="ECO:0007669"/>
    <property type="project" value="UniProtKB-UniRule"/>
</dbReference>
<keyword evidence="1 2" id="KW-0238">DNA-binding</keyword>
<evidence type="ECO:0000313" key="5">
    <source>
        <dbReference type="Proteomes" id="UP000514410"/>
    </source>
</evidence>
<dbReference type="Gene3D" id="1.10.357.10">
    <property type="entry name" value="Tetracycline Repressor, domain 2"/>
    <property type="match status" value="1"/>
</dbReference>
<dbReference type="KEGG" id="cpab:G6534_09790"/>
<evidence type="ECO:0000256" key="2">
    <source>
        <dbReference type="PROSITE-ProRule" id="PRU00335"/>
    </source>
</evidence>
<dbReference type="EMBL" id="CP049366">
    <property type="protein sequence ID" value="QMT84893.1"/>
    <property type="molecule type" value="Genomic_DNA"/>
</dbReference>
<dbReference type="RefSeq" id="WP_182082691.1">
    <property type="nucleotide sequence ID" value="NZ_CP049366.1"/>
</dbReference>
<dbReference type="SUPFAM" id="SSF46689">
    <property type="entry name" value="Homeodomain-like"/>
    <property type="match status" value="1"/>
</dbReference>
<accession>A0A7L7KYN9</accession>
<dbReference type="Proteomes" id="UP000514410">
    <property type="component" value="Chromosome"/>
</dbReference>
<evidence type="ECO:0000259" key="3">
    <source>
        <dbReference type="PROSITE" id="PS50977"/>
    </source>
</evidence>
<feature type="DNA-binding region" description="H-T-H motif" evidence="2">
    <location>
        <begin position="29"/>
        <end position="48"/>
    </location>
</feature>
<dbReference type="PANTHER" id="PTHR43479">
    <property type="entry name" value="ACREF/ENVCD OPERON REPRESSOR-RELATED"/>
    <property type="match status" value="1"/>
</dbReference>
<gene>
    <name evidence="4" type="ORF">G6534_09790</name>
</gene>
<sequence>MDIRRRYTRKIINQTFFSLLKKRDIDKVTVSEICKECNINRSTFYRNYHDIYDIVDQFFQEITTEILKSFSSDDLSMDQKFTLVFSKLYEHKDSFMLLKKKGLLKRLNSPIFNATNHAFGNNFSSSEWYFLFYGFSGLIKYWFDQDMNVSVSEMSKISMNLFSKFISSK</sequence>
<dbReference type="InterPro" id="IPR050624">
    <property type="entry name" value="HTH-type_Tx_Regulator"/>
</dbReference>
<dbReference type="InterPro" id="IPR009057">
    <property type="entry name" value="Homeodomain-like_sf"/>
</dbReference>
<organism evidence="4 5">
    <name type="scientific">Companilactobacillus pabuli</name>
    <dbReference type="NCBI Taxonomy" id="2714036"/>
    <lineage>
        <taxon>Bacteria</taxon>
        <taxon>Bacillati</taxon>
        <taxon>Bacillota</taxon>
        <taxon>Bacilli</taxon>
        <taxon>Lactobacillales</taxon>
        <taxon>Lactobacillaceae</taxon>
        <taxon>Companilactobacillus</taxon>
    </lineage>
</organism>
<dbReference type="Pfam" id="PF00440">
    <property type="entry name" value="TetR_N"/>
    <property type="match status" value="1"/>
</dbReference>